<dbReference type="EMBL" id="KN827605">
    <property type="protein sequence ID" value="KIK76224.1"/>
    <property type="molecule type" value="Genomic_DNA"/>
</dbReference>
<gene>
    <name evidence="2" type="ORF">PAXRUDRAFT_28988</name>
</gene>
<keyword evidence="3" id="KW-1185">Reference proteome</keyword>
<evidence type="ECO:0000313" key="2">
    <source>
        <dbReference type="EMBL" id="KIK76224.1"/>
    </source>
</evidence>
<feature type="compositionally biased region" description="Acidic residues" evidence="1">
    <location>
        <begin position="39"/>
        <end position="54"/>
    </location>
</feature>
<dbReference type="HOGENOM" id="CLU_668287_0_0_1"/>
<accession>A0A0D0D7H4</accession>
<feature type="region of interest" description="Disordered" evidence="1">
    <location>
        <begin position="1"/>
        <end position="64"/>
    </location>
</feature>
<evidence type="ECO:0000256" key="1">
    <source>
        <dbReference type="SAM" id="MobiDB-lite"/>
    </source>
</evidence>
<organism evidence="2 3">
    <name type="scientific">Paxillus rubicundulus Ve08.2h10</name>
    <dbReference type="NCBI Taxonomy" id="930991"/>
    <lineage>
        <taxon>Eukaryota</taxon>
        <taxon>Fungi</taxon>
        <taxon>Dikarya</taxon>
        <taxon>Basidiomycota</taxon>
        <taxon>Agaricomycotina</taxon>
        <taxon>Agaricomycetes</taxon>
        <taxon>Agaricomycetidae</taxon>
        <taxon>Boletales</taxon>
        <taxon>Paxilineae</taxon>
        <taxon>Paxillaceae</taxon>
        <taxon>Paxillus</taxon>
    </lineage>
</organism>
<proteinExistence type="predicted"/>
<feature type="non-terminal residue" evidence="2">
    <location>
        <position position="412"/>
    </location>
</feature>
<dbReference type="Proteomes" id="UP000054538">
    <property type="component" value="Unassembled WGS sequence"/>
</dbReference>
<protein>
    <submittedName>
        <fullName evidence="2">Uncharacterized protein</fullName>
    </submittedName>
</protein>
<reference evidence="3" key="2">
    <citation type="submission" date="2015-01" db="EMBL/GenBank/DDBJ databases">
        <title>Evolutionary Origins and Diversification of the Mycorrhizal Mutualists.</title>
        <authorList>
            <consortium name="DOE Joint Genome Institute"/>
            <consortium name="Mycorrhizal Genomics Consortium"/>
            <person name="Kohler A."/>
            <person name="Kuo A."/>
            <person name="Nagy L.G."/>
            <person name="Floudas D."/>
            <person name="Copeland A."/>
            <person name="Barry K.W."/>
            <person name="Cichocki N."/>
            <person name="Veneault-Fourrey C."/>
            <person name="LaButti K."/>
            <person name="Lindquist E.A."/>
            <person name="Lipzen A."/>
            <person name="Lundell T."/>
            <person name="Morin E."/>
            <person name="Murat C."/>
            <person name="Riley R."/>
            <person name="Ohm R."/>
            <person name="Sun H."/>
            <person name="Tunlid A."/>
            <person name="Henrissat B."/>
            <person name="Grigoriev I.V."/>
            <person name="Hibbett D.S."/>
            <person name="Martin F."/>
        </authorList>
    </citation>
    <scope>NUCLEOTIDE SEQUENCE [LARGE SCALE GENOMIC DNA]</scope>
    <source>
        <strain evidence="3">Ve08.2h10</strain>
    </source>
</reference>
<sequence>MPQTKAEETIPEAVEALGDGQAKGAHVAGPVEDSVATDSEAEEFDEDASEDGEANDGMQRRLSRQPVKLSFRERVKEAHRMLDQPPKNVHEEIHTACSQTASKGNLLSKGTPSCALTGSNISIQSKSWSTTTHTSGALIPLMPVNTVVDTSSVCIAGLGEGEDDIYEHPVGIKGNVNLKGKDARKSLVSIAGDEDDNIMLPLSLSIKQSQRSTSMTSKLKRKALDTISLSSGEEFELDDTGIDGPTTGIDSDIEIVDANSRVDHDEASTYNAPPKFKKSVKHSIHTTHSKVSDTASQTMVKLSESKLHWSRKRKWTSNTVPLGSGCLLKAEGVIKPCSAYHKEDLPGFVLSDPQGRWHKKFLPTLILLLSTIRNLFDLPESSLAQFAQSTFHIIYPEVHNFIITSTGPIIAK</sequence>
<dbReference type="InParanoid" id="A0A0D0D7H4"/>
<name>A0A0D0D7H4_9AGAM</name>
<reference evidence="2 3" key="1">
    <citation type="submission" date="2014-04" db="EMBL/GenBank/DDBJ databases">
        <authorList>
            <consortium name="DOE Joint Genome Institute"/>
            <person name="Kuo A."/>
            <person name="Kohler A."/>
            <person name="Jargeat P."/>
            <person name="Nagy L.G."/>
            <person name="Floudas D."/>
            <person name="Copeland A."/>
            <person name="Barry K.W."/>
            <person name="Cichocki N."/>
            <person name="Veneault-Fourrey C."/>
            <person name="LaButti K."/>
            <person name="Lindquist E.A."/>
            <person name="Lipzen A."/>
            <person name="Lundell T."/>
            <person name="Morin E."/>
            <person name="Murat C."/>
            <person name="Sun H."/>
            <person name="Tunlid A."/>
            <person name="Henrissat B."/>
            <person name="Grigoriev I.V."/>
            <person name="Hibbett D.S."/>
            <person name="Martin F."/>
            <person name="Nordberg H.P."/>
            <person name="Cantor M.N."/>
            <person name="Hua S.X."/>
        </authorList>
    </citation>
    <scope>NUCLEOTIDE SEQUENCE [LARGE SCALE GENOMIC DNA]</scope>
    <source>
        <strain evidence="2 3">Ve08.2h10</strain>
    </source>
</reference>
<evidence type="ECO:0000313" key="3">
    <source>
        <dbReference type="Proteomes" id="UP000054538"/>
    </source>
</evidence>
<dbReference type="AlphaFoldDB" id="A0A0D0D7H4"/>